<dbReference type="AlphaFoldDB" id="A0A1H3ZX27"/>
<proteinExistence type="predicted"/>
<gene>
    <name evidence="1" type="ORF">SAMN05192529_11286</name>
</gene>
<dbReference type="Proteomes" id="UP000199041">
    <property type="component" value="Unassembled WGS sequence"/>
</dbReference>
<sequence length="49" mass="5492">MAEEYLIDTNVVIDYLGNRLPSTAASKLEGAPLSILTITRMELLAWRNK</sequence>
<evidence type="ECO:0008006" key="3">
    <source>
        <dbReference type="Google" id="ProtNLM"/>
    </source>
</evidence>
<dbReference type="EMBL" id="FNQY01000012">
    <property type="protein sequence ID" value="SEA28215.1"/>
    <property type="molecule type" value="Genomic_DNA"/>
</dbReference>
<dbReference type="SUPFAM" id="SSF88723">
    <property type="entry name" value="PIN domain-like"/>
    <property type="match status" value="1"/>
</dbReference>
<reference evidence="1 2" key="1">
    <citation type="submission" date="2016-10" db="EMBL/GenBank/DDBJ databases">
        <authorList>
            <person name="de Groot N.N."/>
        </authorList>
    </citation>
    <scope>NUCLEOTIDE SEQUENCE [LARGE SCALE GENOMIC DNA]</scope>
    <source>
        <strain evidence="1 2">Vu-144</strain>
    </source>
</reference>
<accession>A0A1H3ZX27</accession>
<dbReference type="Gene3D" id="3.40.50.1010">
    <property type="entry name" value="5'-nuclease"/>
    <property type="match status" value="1"/>
</dbReference>
<name>A0A1H3ZX27_9BACT</name>
<evidence type="ECO:0000313" key="2">
    <source>
        <dbReference type="Proteomes" id="UP000199041"/>
    </source>
</evidence>
<dbReference type="InterPro" id="IPR029060">
    <property type="entry name" value="PIN-like_dom_sf"/>
</dbReference>
<evidence type="ECO:0000313" key="1">
    <source>
        <dbReference type="EMBL" id="SEA28215.1"/>
    </source>
</evidence>
<keyword evidence="2" id="KW-1185">Reference proteome</keyword>
<protein>
    <recommendedName>
        <fullName evidence="3">PIN domain-containing protein</fullName>
    </recommendedName>
</protein>
<dbReference type="STRING" id="551991.SAMN05192529_11286"/>
<organism evidence="1 2">
    <name type="scientific">Arachidicoccus rhizosphaerae</name>
    <dbReference type="NCBI Taxonomy" id="551991"/>
    <lineage>
        <taxon>Bacteria</taxon>
        <taxon>Pseudomonadati</taxon>
        <taxon>Bacteroidota</taxon>
        <taxon>Chitinophagia</taxon>
        <taxon>Chitinophagales</taxon>
        <taxon>Chitinophagaceae</taxon>
        <taxon>Arachidicoccus</taxon>
    </lineage>
</organism>